<dbReference type="RefSeq" id="WP_380712243.1">
    <property type="nucleotide sequence ID" value="NZ_JBHUML010000002.1"/>
</dbReference>
<keyword evidence="2" id="KW-0238">DNA-binding</keyword>
<organism evidence="5 6">
    <name type="scientific">Salibacterium lacus</name>
    <dbReference type="NCBI Taxonomy" id="1898109"/>
    <lineage>
        <taxon>Bacteria</taxon>
        <taxon>Bacillati</taxon>
        <taxon>Bacillota</taxon>
        <taxon>Bacilli</taxon>
        <taxon>Bacillales</taxon>
        <taxon>Bacillaceae</taxon>
    </lineage>
</organism>
<evidence type="ECO:0000313" key="5">
    <source>
        <dbReference type="EMBL" id="MFD2704977.1"/>
    </source>
</evidence>
<dbReference type="InterPro" id="IPR036388">
    <property type="entry name" value="WH-like_DNA-bd_sf"/>
</dbReference>
<dbReference type="InterPro" id="IPR000835">
    <property type="entry name" value="HTH_MarR-typ"/>
</dbReference>
<dbReference type="Pfam" id="PF01047">
    <property type="entry name" value="MarR"/>
    <property type="match status" value="1"/>
</dbReference>
<evidence type="ECO:0000256" key="1">
    <source>
        <dbReference type="ARBA" id="ARBA00023015"/>
    </source>
</evidence>
<gene>
    <name evidence="5" type="ORF">ACFSUB_05810</name>
</gene>
<proteinExistence type="predicted"/>
<evidence type="ECO:0000313" key="6">
    <source>
        <dbReference type="Proteomes" id="UP001597520"/>
    </source>
</evidence>
<dbReference type="Proteomes" id="UP001597520">
    <property type="component" value="Unassembled WGS sequence"/>
</dbReference>
<dbReference type="PANTHER" id="PTHR42756">
    <property type="entry name" value="TRANSCRIPTIONAL REGULATOR, MARR"/>
    <property type="match status" value="1"/>
</dbReference>
<dbReference type="PANTHER" id="PTHR42756:SF1">
    <property type="entry name" value="TRANSCRIPTIONAL REPRESSOR OF EMRAB OPERON"/>
    <property type="match status" value="1"/>
</dbReference>
<reference evidence="6" key="1">
    <citation type="journal article" date="2019" name="Int. J. Syst. Evol. Microbiol.">
        <title>The Global Catalogue of Microorganisms (GCM) 10K type strain sequencing project: providing services to taxonomists for standard genome sequencing and annotation.</title>
        <authorList>
            <consortium name="The Broad Institute Genomics Platform"/>
            <consortium name="The Broad Institute Genome Sequencing Center for Infectious Disease"/>
            <person name="Wu L."/>
            <person name="Ma J."/>
        </authorList>
    </citation>
    <scope>NUCLEOTIDE SEQUENCE [LARGE SCALE GENOMIC DNA]</scope>
    <source>
        <strain evidence="6">KCTC 33792</strain>
    </source>
</reference>
<evidence type="ECO:0000259" key="4">
    <source>
        <dbReference type="PROSITE" id="PS50995"/>
    </source>
</evidence>
<keyword evidence="6" id="KW-1185">Reference proteome</keyword>
<dbReference type="SUPFAM" id="SSF46785">
    <property type="entry name" value="Winged helix' DNA-binding domain"/>
    <property type="match status" value="1"/>
</dbReference>
<dbReference type="PRINTS" id="PR00598">
    <property type="entry name" value="HTHMARR"/>
</dbReference>
<accession>A0ABW5T1G4</accession>
<keyword evidence="3" id="KW-0804">Transcription</keyword>
<feature type="domain" description="HTH marR-type" evidence="4">
    <location>
        <begin position="4"/>
        <end position="135"/>
    </location>
</feature>
<dbReference type="EMBL" id="JBHUML010000002">
    <property type="protein sequence ID" value="MFD2704977.1"/>
    <property type="molecule type" value="Genomic_DNA"/>
</dbReference>
<dbReference type="PROSITE" id="PS50995">
    <property type="entry name" value="HTH_MARR_2"/>
    <property type="match status" value="1"/>
</dbReference>
<dbReference type="Gene3D" id="1.10.10.10">
    <property type="entry name" value="Winged helix-like DNA-binding domain superfamily/Winged helix DNA-binding domain"/>
    <property type="match status" value="1"/>
</dbReference>
<keyword evidence="1" id="KW-0805">Transcription regulation</keyword>
<protein>
    <submittedName>
        <fullName evidence="5">MarR family winged helix-turn-helix transcriptional regulator</fullName>
    </submittedName>
</protein>
<dbReference type="CDD" id="cd00090">
    <property type="entry name" value="HTH_ARSR"/>
    <property type="match status" value="1"/>
</dbReference>
<dbReference type="InterPro" id="IPR036390">
    <property type="entry name" value="WH_DNA-bd_sf"/>
</dbReference>
<sequence length="140" mass="16318">MMDTSGLIHLMNQKARSFSKELNEYVQPHGLYTSQWTILYVLMKNGPMTQTAIWKYLQVEAPTVTRTLAKMEENGWVSREYGRDRRERIAALTEEAKTQLPAVKKSVEDAEHHFTGSLTREEADQLYRLLQKLGTEERRD</sequence>
<dbReference type="InterPro" id="IPR011991">
    <property type="entry name" value="ArsR-like_HTH"/>
</dbReference>
<dbReference type="SMART" id="SM00347">
    <property type="entry name" value="HTH_MARR"/>
    <property type="match status" value="1"/>
</dbReference>
<evidence type="ECO:0000256" key="2">
    <source>
        <dbReference type="ARBA" id="ARBA00023125"/>
    </source>
</evidence>
<name>A0ABW5T1G4_9BACI</name>
<comment type="caution">
    <text evidence="5">The sequence shown here is derived from an EMBL/GenBank/DDBJ whole genome shotgun (WGS) entry which is preliminary data.</text>
</comment>
<evidence type="ECO:0000256" key="3">
    <source>
        <dbReference type="ARBA" id="ARBA00023163"/>
    </source>
</evidence>